<dbReference type="RefSeq" id="WP_047531273.1">
    <property type="nucleotide sequence ID" value="NZ_CCEH01000015.1"/>
</dbReference>
<organism evidence="1 2">
    <name type="scientific">Staphylococcus schweitzeri</name>
    <dbReference type="NCBI Taxonomy" id="1654388"/>
    <lineage>
        <taxon>Bacteria</taxon>
        <taxon>Bacillati</taxon>
        <taxon>Bacillota</taxon>
        <taxon>Bacilli</taxon>
        <taxon>Bacillales</taxon>
        <taxon>Staphylococcaceae</taxon>
        <taxon>Staphylococcus</taxon>
    </lineage>
</organism>
<dbReference type="AlphaFoldDB" id="A0A077VM40"/>
<evidence type="ECO:0000313" key="2">
    <source>
        <dbReference type="Proteomes" id="UP000044616"/>
    </source>
</evidence>
<proteinExistence type="predicted"/>
<name>A0A077VM40_9STAP</name>
<evidence type="ECO:0000313" key="1">
    <source>
        <dbReference type="EMBL" id="CDR28690.1"/>
    </source>
</evidence>
<dbReference type="EMBL" id="CCEH01000015">
    <property type="protein sequence ID" value="CDR28690.1"/>
    <property type="molecule type" value="Genomic_DNA"/>
</dbReference>
<reference evidence="1 2" key="1">
    <citation type="submission" date="2014-05" db="EMBL/GenBank/DDBJ databases">
        <authorList>
            <person name="Aslett A.Martin."/>
            <person name="De Silva Nishadi"/>
        </authorList>
    </citation>
    <scope>NUCLEOTIDE SEQUENCE [LARGE SCALE GENOMIC DNA]</scope>
</reference>
<accession>A0A077VM40</accession>
<dbReference type="Proteomes" id="UP000044616">
    <property type="component" value="Unassembled WGS sequence"/>
</dbReference>
<gene>
    <name evidence="1" type="ORF">ERS140147_01827</name>
</gene>
<sequence>MSSYKEIEHLHINTGGKELTQEQIEEAKAFIESQDFKDMIEQAKESHQRVMNSKITERTKM</sequence>
<protein>
    <submittedName>
        <fullName evidence="1">Phage protein</fullName>
    </submittedName>
</protein>